<feature type="transmembrane region" description="Helical" evidence="1">
    <location>
        <begin position="12"/>
        <end position="36"/>
    </location>
</feature>
<feature type="domain" description="TadE-like" evidence="2">
    <location>
        <begin position="11"/>
        <end position="53"/>
    </location>
</feature>
<evidence type="ECO:0000313" key="3">
    <source>
        <dbReference type="EMBL" id="CAB4897095.1"/>
    </source>
</evidence>
<keyword evidence="1" id="KW-1133">Transmembrane helix</keyword>
<dbReference type="AlphaFoldDB" id="A0A6J7FUM3"/>
<gene>
    <name evidence="3" type="ORF">UFOPK3609_00081</name>
</gene>
<dbReference type="Pfam" id="PF07811">
    <property type="entry name" value="TadE"/>
    <property type="match status" value="1"/>
</dbReference>
<keyword evidence="1" id="KW-0812">Transmembrane</keyword>
<keyword evidence="1" id="KW-0472">Membrane</keyword>
<evidence type="ECO:0000259" key="2">
    <source>
        <dbReference type="Pfam" id="PF07811"/>
    </source>
</evidence>
<reference evidence="3" key="1">
    <citation type="submission" date="2020-05" db="EMBL/GenBank/DDBJ databases">
        <authorList>
            <person name="Chiriac C."/>
            <person name="Salcher M."/>
            <person name="Ghai R."/>
            <person name="Kavagutti S V."/>
        </authorList>
    </citation>
    <scope>NUCLEOTIDE SEQUENCE</scope>
</reference>
<organism evidence="3">
    <name type="scientific">freshwater metagenome</name>
    <dbReference type="NCBI Taxonomy" id="449393"/>
    <lineage>
        <taxon>unclassified sequences</taxon>
        <taxon>metagenomes</taxon>
        <taxon>ecological metagenomes</taxon>
    </lineage>
</organism>
<dbReference type="InterPro" id="IPR012495">
    <property type="entry name" value="TadE-like_dom"/>
</dbReference>
<evidence type="ECO:0000256" key="1">
    <source>
        <dbReference type="SAM" id="Phobius"/>
    </source>
</evidence>
<accession>A0A6J7FUM3</accession>
<sequence>MTRRLRPRDDGSAVVDFTLVSVLVIALFLVVLQLGVVLHTRNVMVAAAAEGARYAANADRTPEEGALRTRELLEGTFALDDLDVRPGPADGDVVEVVVEAPLPVVFLPVGPLRLTVRGHALEESR</sequence>
<dbReference type="EMBL" id="CAFBMQ010000001">
    <property type="protein sequence ID" value="CAB4897095.1"/>
    <property type="molecule type" value="Genomic_DNA"/>
</dbReference>
<name>A0A6J7FUM3_9ZZZZ</name>
<proteinExistence type="predicted"/>
<protein>
    <submittedName>
        <fullName evidence="3">Unannotated protein</fullName>
    </submittedName>
</protein>